<feature type="compositionally biased region" description="Gly residues" evidence="1">
    <location>
        <begin position="375"/>
        <end position="384"/>
    </location>
</feature>
<organism evidence="3 4">
    <name type="scientific">Gonium pectorale</name>
    <name type="common">Green alga</name>
    <dbReference type="NCBI Taxonomy" id="33097"/>
    <lineage>
        <taxon>Eukaryota</taxon>
        <taxon>Viridiplantae</taxon>
        <taxon>Chlorophyta</taxon>
        <taxon>core chlorophytes</taxon>
        <taxon>Chlorophyceae</taxon>
        <taxon>CS clade</taxon>
        <taxon>Chlamydomonadales</taxon>
        <taxon>Volvocaceae</taxon>
        <taxon>Gonium</taxon>
    </lineage>
</organism>
<evidence type="ECO:0000256" key="2">
    <source>
        <dbReference type="SAM" id="Phobius"/>
    </source>
</evidence>
<feature type="transmembrane region" description="Helical" evidence="2">
    <location>
        <begin position="1315"/>
        <end position="1335"/>
    </location>
</feature>
<sequence length="1437" mass="140426">MGAWSLATGSLIVRAAVVRQIRAALKGGPAAATASRNDQVPKPRLRTLMWALATRMAALAILVATAFSVLPDVVLLRAAPAAPPSATAATSLADGAGGDARTPNAAPAAAPSSATAAVRNTVGAIAATDGAVSAADGRTSIGPDRALPGILDGAGVSGSRDLVLRLRSEDGVGSFISGVTSSATVASIRSLSTQSIHSSTLSCAASNASTAAGSCGSIVTAGALPALAAPADGPAGLLWQGEQQRQARQAASLLPLPPPAEAPPQEGGCGLAPPHGVQALVRIPSPNSTMDFDSGPNSALLSAAAAAAAAAFSATRAPAVASTSAAQVPAREPEPLAVAVAAAAASGVRRTEEAGGFLDIHHRRGGAAATDGSSGSAGGRIDGGGRVRRSGMSHYAAPARDSGDHNKWPADAGATPASASAPLTQLNPPLAKCVPLDCRPDSPGSRQQVPPVVAVAAAAARAAVPAAPSSNTATVTDLAAVAGPQPPPAASICSIRRLAVPSLLVRRPAAAAATGGGGLVRVGSSAPGKLGGGCDGDSMDALALGATGVGGAAVLGSVRAAPMAIRGSGGGGGSVLPAPYRAITRARLVSVKIHAHPGTFADYAPAACDRIHAYLRANPLPSMVGLAGVGGAGGVSGAGGGGGHGAGAAATAAAALMTVKTLAVPGCVQVISWAHSISETAAAGGGAAAAAPRRSLDGGLRRVRWGCGAGGGAAACGLLASLVDSLPDVGQLTAVDVEVDGVATSYRRAASGLPAFGRLRRALMPTPPPLAPLQAQACVQALTAGAGAAGGPRMEVAVMWVRPAFMQVGDAGGAGAAGDGAAAAVELDICIFVGGSGVDNCGLGDGGAAAGPSAAAAAPRVMHAVVASPAVHFSAEANDGGAASTTPAIPAPGLPAPAGVLASAPLLCLPRAVAEELGDALGAAVAFEACAADGADVFGVMASLWEDFVTPIATDVAFLTECAAAGAAAPLLPPAAAAKAAAAKAAAPPAHVAGGLSWVAGRAAVVGLLAVEDSLRSALERLGATTTVAYVEDLSRRAMLAVLGPAVGALVAPPYPSALPCPGTRMCPGIAGLPADAAAVAAPATVPPDGSAADAAADAKRLLGFAVAGGAAAAAAGAAEGGLPRSGGAGLATVAAGAAAAAAPAGVAAEGVGLGATDDMSGGSGESSTSARSIERPQTPGFKLPAPKASNGAGRGVAGGSSRAAVKEFGGGGGHGDDVGADGDGGSGMPYSADLERQYELYCGVLYSGLDLAAFAMLLMMFLVVTWRKLLLPAAGSARWLYNIGMLWVVAGTVMAPYAVKLADGHLYTAHRERLHLLCQAANGLVYALFAARVIPMPPEMTFHWNHSHVLQRGLVRPVRRPVRFTSHAAMMVIEVLCVTPAFLAFSGWRTTAATTLITYTCSLSVGYALDLAMRRVFLLGLVRRNRERQPQRARQE</sequence>
<feature type="transmembrane region" description="Helical" evidence="2">
    <location>
        <begin position="1398"/>
        <end position="1423"/>
    </location>
</feature>
<protein>
    <submittedName>
        <fullName evidence="3">Uncharacterized protein</fullName>
    </submittedName>
</protein>
<feature type="region of interest" description="Disordered" evidence="1">
    <location>
        <begin position="87"/>
        <end position="112"/>
    </location>
</feature>
<feature type="compositionally biased region" description="Low complexity" evidence="1">
    <location>
        <begin position="409"/>
        <end position="420"/>
    </location>
</feature>
<feature type="transmembrane region" description="Helical" evidence="2">
    <location>
        <begin position="1365"/>
        <end position="1386"/>
    </location>
</feature>
<evidence type="ECO:0000256" key="1">
    <source>
        <dbReference type="SAM" id="MobiDB-lite"/>
    </source>
</evidence>
<keyword evidence="2" id="KW-0472">Membrane</keyword>
<keyword evidence="4" id="KW-1185">Reference proteome</keyword>
<dbReference type="EMBL" id="LSYV01000012">
    <property type="protein sequence ID" value="KXZ51744.1"/>
    <property type="molecule type" value="Genomic_DNA"/>
</dbReference>
<evidence type="ECO:0000313" key="3">
    <source>
        <dbReference type="EMBL" id="KXZ51744.1"/>
    </source>
</evidence>
<dbReference type="OrthoDB" id="552747at2759"/>
<comment type="caution">
    <text evidence="3">The sequence shown here is derived from an EMBL/GenBank/DDBJ whole genome shotgun (WGS) entry which is preliminary data.</text>
</comment>
<name>A0A150GPL9_GONPE</name>
<keyword evidence="2" id="KW-0812">Transmembrane</keyword>
<proteinExistence type="predicted"/>
<feature type="transmembrane region" description="Helical" evidence="2">
    <location>
        <begin position="48"/>
        <end position="70"/>
    </location>
</feature>
<feature type="region of interest" description="Disordered" evidence="1">
    <location>
        <begin position="254"/>
        <end position="276"/>
    </location>
</feature>
<evidence type="ECO:0000313" key="4">
    <source>
        <dbReference type="Proteomes" id="UP000075714"/>
    </source>
</evidence>
<gene>
    <name evidence="3" type="ORF">GPECTOR_11g190</name>
</gene>
<feature type="region of interest" description="Disordered" evidence="1">
    <location>
        <begin position="365"/>
        <end position="420"/>
    </location>
</feature>
<dbReference type="Proteomes" id="UP000075714">
    <property type="component" value="Unassembled WGS sequence"/>
</dbReference>
<accession>A0A150GPL9</accession>
<feature type="transmembrane region" description="Helical" evidence="2">
    <location>
        <begin position="1245"/>
        <end position="1268"/>
    </location>
</feature>
<keyword evidence="2" id="KW-1133">Transmembrane helix</keyword>
<feature type="region of interest" description="Disordered" evidence="1">
    <location>
        <begin position="1157"/>
        <end position="1200"/>
    </location>
</feature>
<reference evidence="4" key="1">
    <citation type="journal article" date="2016" name="Nat. Commun.">
        <title>The Gonium pectorale genome demonstrates co-option of cell cycle regulation during the evolution of multicellularity.</title>
        <authorList>
            <person name="Hanschen E.R."/>
            <person name="Marriage T.N."/>
            <person name="Ferris P.J."/>
            <person name="Hamaji T."/>
            <person name="Toyoda A."/>
            <person name="Fujiyama A."/>
            <person name="Neme R."/>
            <person name="Noguchi H."/>
            <person name="Minakuchi Y."/>
            <person name="Suzuki M."/>
            <person name="Kawai-Toyooka H."/>
            <person name="Smith D.R."/>
            <person name="Sparks H."/>
            <person name="Anderson J."/>
            <person name="Bakaric R."/>
            <person name="Luria V."/>
            <person name="Karger A."/>
            <person name="Kirschner M.W."/>
            <person name="Durand P.M."/>
            <person name="Michod R.E."/>
            <person name="Nozaki H."/>
            <person name="Olson B.J."/>
        </authorList>
    </citation>
    <scope>NUCLEOTIDE SEQUENCE [LARGE SCALE GENOMIC DNA]</scope>
    <source>
        <strain evidence="4">NIES-2863</strain>
    </source>
</reference>
<feature type="transmembrane region" description="Helical" evidence="2">
    <location>
        <begin position="1280"/>
        <end position="1300"/>
    </location>
</feature>